<dbReference type="InterPro" id="IPR036188">
    <property type="entry name" value="FAD/NAD-bd_sf"/>
</dbReference>
<reference evidence="6" key="1">
    <citation type="submission" date="2019-01" db="EMBL/GenBank/DDBJ databases">
        <title>Sphingorhabdus lacus sp.nov., isolated from an oligotrophic freshwater lake.</title>
        <authorList>
            <person name="Park M."/>
        </authorList>
    </citation>
    <scope>NUCLEOTIDE SEQUENCE [LARGE SCALE GENOMIC DNA]</scope>
    <source>
        <strain evidence="6">IMCC1753</strain>
    </source>
</reference>
<dbReference type="KEGG" id="slaa:EUU25_00675"/>
<dbReference type="Gene3D" id="3.30.70.2450">
    <property type="match status" value="1"/>
</dbReference>
<keyword evidence="6" id="KW-1185">Reference proteome</keyword>
<evidence type="ECO:0000259" key="4">
    <source>
        <dbReference type="Pfam" id="PF01494"/>
    </source>
</evidence>
<dbReference type="GO" id="GO:0071949">
    <property type="term" value="F:FAD binding"/>
    <property type="evidence" value="ECO:0007669"/>
    <property type="project" value="InterPro"/>
</dbReference>
<dbReference type="GO" id="GO:0016709">
    <property type="term" value="F:oxidoreductase activity, acting on paired donors, with incorporation or reduction of molecular oxygen, NAD(P)H as one donor, and incorporation of one atom of oxygen"/>
    <property type="evidence" value="ECO:0007669"/>
    <property type="project" value="UniProtKB-ARBA"/>
</dbReference>
<gene>
    <name evidence="5" type="ORF">EUU25_00675</name>
</gene>
<evidence type="ECO:0000256" key="3">
    <source>
        <dbReference type="ARBA" id="ARBA00022827"/>
    </source>
</evidence>
<dbReference type="PRINTS" id="PR00420">
    <property type="entry name" value="RNGMNOXGNASE"/>
</dbReference>
<dbReference type="Gene3D" id="3.50.50.60">
    <property type="entry name" value="FAD/NAD(P)-binding domain"/>
    <property type="match status" value="1"/>
</dbReference>
<dbReference type="AlphaFoldDB" id="A0A6I6L508"/>
<evidence type="ECO:0000313" key="5">
    <source>
        <dbReference type="EMBL" id="QGY79261.1"/>
    </source>
</evidence>
<dbReference type="Proteomes" id="UP000428803">
    <property type="component" value="Chromosome"/>
</dbReference>
<accession>A0A6I6L508</accession>
<organism evidence="5 6">
    <name type="scientific">Sphingorhabdus lacus</name>
    <dbReference type="NCBI Taxonomy" id="392610"/>
    <lineage>
        <taxon>Bacteria</taxon>
        <taxon>Pseudomonadati</taxon>
        <taxon>Pseudomonadota</taxon>
        <taxon>Alphaproteobacteria</taxon>
        <taxon>Sphingomonadales</taxon>
        <taxon>Sphingomonadaceae</taxon>
        <taxon>Sphingorhabdus</taxon>
    </lineage>
</organism>
<dbReference type="PANTHER" id="PTHR43004:SF19">
    <property type="entry name" value="BINDING MONOOXYGENASE, PUTATIVE (JCVI)-RELATED"/>
    <property type="match status" value="1"/>
</dbReference>
<feature type="domain" description="FAD-binding" evidence="4">
    <location>
        <begin position="6"/>
        <end position="334"/>
    </location>
</feature>
<dbReference type="EMBL" id="CP035733">
    <property type="protein sequence ID" value="QGY79261.1"/>
    <property type="molecule type" value="Genomic_DNA"/>
</dbReference>
<dbReference type="InterPro" id="IPR002938">
    <property type="entry name" value="FAD-bd"/>
</dbReference>
<dbReference type="InterPro" id="IPR050641">
    <property type="entry name" value="RIFMO-like"/>
</dbReference>
<protein>
    <submittedName>
        <fullName evidence="5">FAD-dependent oxidoreductase</fullName>
    </submittedName>
</protein>
<name>A0A6I6L508_9SPHN</name>
<keyword evidence="2" id="KW-0285">Flavoprotein</keyword>
<sequence length="418" mass="46630">MIDAGDVLIVGAGPTGLFTALALAQEGVRVTVIEAESDICDAPRAPVYFPVTMTAFEKMGVLEDLDNESVRVRTVGHRVPEYNFHTQLSFNVLQGVTYAYQLHAGQDVAARIACEHARRLGVQVLFNHKLVSFEQHQDNVITVVDGPEGKLSFQSKWLIGCDGARSTVRKALNVEYEGFTWPNRFVATNVYCDFRSLGIDDAGFICDPVHSAMICVIDKNGLWRLTYQEDGSLPEETFMDRLPEQFAAHIPVGVKYELAAAAPYTIHQRCASKMRVGRVMLAGDSGHCTNPMGGLGFTTGIWDGLVLADVLAAVMRGEEDESILDRYSEERRRVYLDISSPAASSNKRMIEQSDPEIRRADMARMKEIAENPDLTRLMMCFPFRTIGNVLRPNSRWRDISKSVRDAGIDIDYHKSQFL</sequence>
<dbReference type="RefSeq" id="WP_158897560.1">
    <property type="nucleotide sequence ID" value="NZ_CP035733.1"/>
</dbReference>
<evidence type="ECO:0000313" key="6">
    <source>
        <dbReference type="Proteomes" id="UP000428803"/>
    </source>
</evidence>
<evidence type="ECO:0000256" key="2">
    <source>
        <dbReference type="ARBA" id="ARBA00022630"/>
    </source>
</evidence>
<keyword evidence="3" id="KW-0274">FAD</keyword>
<evidence type="ECO:0000256" key="1">
    <source>
        <dbReference type="ARBA" id="ARBA00001974"/>
    </source>
</evidence>
<dbReference type="SUPFAM" id="SSF51905">
    <property type="entry name" value="FAD/NAD(P)-binding domain"/>
    <property type="match status" value="1"/>
</dbReference>
<dbReference type="OrthoDB" id="9791689at2"/>
<dbReference type="Pfam" id="PF01494">
    <property type="entry name" value="FAD_binding_3"/>
    <property type="match status" value="1"/>
</dbReference>
<proteinExistence type="predicted"/>
<dbReference type="PANTHER" id="PTHR43004">
    <property type="entry name" value="TRK SYSTEM POTASSIUM UPTAKE PROTEIN"/>
    <property type="match status" value="1"/>
</dbReference>
<comment type="cofactor">
    <cofactor evidence="1">
        <name>FAD</name>
        <dbReference type="ChEBI" id="CHEBI:57692"/>
    </cofactor>
</comment>